<protein>
    <recommendedName>
        <fullName evidence="2">Carboxypeptidase regulatory-like domain-containing protein</fullName>
    </recommendedName>
</protein>
<name>T1CKY3_9ZZZZ</name>
<gene>
    <name evidence="1" type="ORF">B1A_07370</name>
</gene>
<evidence type="ECO:0008006" key="2">
    <source>
        <dbReference type="Google" id="ProtNLM"/>
    </source>
</evidence>
<accession>T1CKY3</accession>
<dbReference type="AlphaFoldDB" id="T1CKY3"/>
<sequence length="70" mass="7734">SQPLVNAPIEVIDAQGKVVKKIDSDQWGYYRVDDLPPGTYTVRADGASRSVTLRRAFLYQQDLAVAPAKN</sequence>
<proteinExistence type="predicted"/>
<dbReference type="Gene3D" id="2.60.40.10">
    <property type="entry name" value="Immunoglobulins"/>
    <property type="match status" value="1"/>
</dbReference>
<organism evidence="1">
    <name type="scientific">mine drainage metagenome</name>
    <dbReference type="NCBI Taxonomy" id="410659"/>
    <lineage>
        <taxon>unclassified sequences</taxon>
        <taxon>metagenomes</taxon>
        <taxon>ecological metagenomes</taxon>
    </lineage>
</organism>
<dbReference type="InterPro" id="IPR026444">
    <property type="entry name" value="Secre_tail"/>
</dbReference>
<dbReference type="InterPro" id="IPR013783">
    <property type="entry name" value="Ig-like_fold"/>
</dbReference>
<comment type="caution">
    <text evidence="1">The sequence shown here is derived from an EMBL/GenBank/DDBJ whole genome shotgun (WGS) entry which is preliminary data.</text>
</comment>
<dbReference type="SUPFAM" id="SSF49478">
    <property type="entry name" value="Cna protein B-type domain"/>
    <property type="match status" value="1"/>
</dbReference>
<reference evidence="1" key="1">
    <citation type="submission" date="2013-08" db="EMBL/GenBank/DDBJ databases">
        <authorList>
            <person name="Mendez C."/>
            <person name="Richter M."/>
            <person name="Ferrer M."/>
            <person name="Sanchez J."/>
        </authorList>
    </citation>
    <scope>NUCLEOTIDE SEQUENCE</scope>
</reference>
<feature type="non-terminal residue" evidence="1">
    <location>
        <position position="1"/>
    </location>
</feature>
<dbReference type="EMBL" id="AUZX01005309">
    <property type="protein sequence ID" value="EQD68399.1"/>
    <property type="molecule type" value="Genomic_DNA"/>
</dbReference>
<dbReference type="NCBIfam" id="TIGR04183">
    <property type="entry name" value="Por_Secre_tail"/>
    <property type="match status" value="1"/>
</dbReference>
<reference evidence="1" key="2">
    <citation type="journal article" date="2014" name="ISME J.">
        <title>Microbial stratification in low pH oxic and suboxic macroscopic growths along an acid mine drainage.</title>
        <authorList>
            <person name="Mendez-Garcia C."/>
            <person name="Mesa V."/>
            <person name="Sprenger R.R."/>
            <person name="Richter M."/>
            <person name="Diez M.S."/>
            <person name="Solano J."/>
            <person name="Bargiela R."/>
            <person name="Golyshina O.V."/>
            <person name="Manteca A."/>
            <person name="Ramos J.L."/>
            <person name="Gallego J.R."/>
            <person name="Llorente I."/>
            <person name="Martins Dos Santos V.A."/>
            <person name="Jensen O.N."/>
            <person name="Pelaez A.I."/>
            <person name="Sanchez J."/>
            <person name="Ferrer M."/>
        </authorList>
    </citation>
    <scope>NUCLEOTIDE SEQUENCE</scope>
</reference>
<evidence type="ECO:0000313" key="1">
    <source>
        <dbReference type="EMBL" id="EQD68399.1"/>
    </source>
</evidence>
<dbReference type="Pfam" id="PF13620">
    <property type="entry name" value="CarboxypepD_reg"/>
    <property type="match status" value="1"/>
</dbReference>